<comment type="similarity">
    <text evidence="2">Belongs to the HAD-like hydrolase superfamily. CbbY/CbbZ/Gph/YieH family.</text>
</comment>
<accession>A0A7W7VSM7</accession>
<keyword evidence="3" id="KW-0479">Metal-binding</keyword>
<dbReference type="Pfam" id="PF00702">
    <property type="entry name" value="Hydrolase"/>
    <property type="match status" value="1"/>
</dbReference>
<evidence type="ECO:0000256" key="1">
    <source>
        <dbReference type="ARBA" id="ARBA00001946"/>
    </source>
</evidence>
<proteinExistence type="inferred from homology"/>
<dbReference type="SFLD" id="SFLDG01129">
    <property type="entry name" value="C1.5:_HAD__Beta-PGM__Phosphata"/>
    <property type="match status" value="1"/>
</dbReference>
<evidence type="ECO:0000313" key="6">
    <source>
        <dbReference type="EMBL" id="MBB4921346.1"/>
    </source>
</evidence>
<dbReference type="Proteomes" id="UP000540506">
    <property type="component" value="Unassembled WGS sequence"/>
</dbReference>
<dbReference type="EMBL" id="JACHJV010000001">
    <property type="protein sequence ID" value="MBB4921346.1"/>
    <property type="molecule type" value="Genomic_DNA"/>
</dbReference>
<comment type="cofactor">
    <cofactor evidence="1">
        <name>Mg(2+)</name>
        <dbReference type="ChEBI" id="CHEBI:18420"/>
    </cofactor>
</comment>
<dbReference type="SFLD" id="SFLDG01135">
    <property type="entry name" value="C1.5.6:_HAD__Beta-PGM__Phospha"/>
    <property type="match status" value="1"/>
</dbReference>
<sequence>MIELVIFDCDGVLIDSERLAVKVDAIVLTALGWPMSEAEIVERFVGRSHASMTADIEAHLGRRLPPDWDAEFKPLYDEVFERELTPVTGILQALDAIDLPSCVASSSSHARLRRTLGLTGLYERFAGRIFSAEEVAHGKPAPDLFLHAARQSGVEPSACAVVEDSHFGLAAARAAGMRSFGYCGGLSRAERLAGPGTVVFDDMRDLPELLAAAEDEDWGGDGRGRTGPESYPAPDGSESTEPNRAA</sequence>
<dbReference type="InterPro" id="IPR023198">
    <property type="entry name" value="PGP-like_dom2"/>
</dbReference>
<evidence type="ECO:0000256" key="3">
    <source>
        <dbReference type="ARBA" id="ARBA00022723"/>
    </source>
</evidence>
<dbReference type="AlphaFoldDB" id="A0A7W7VSM7"/>
<feature type="compositionally biased region" description="Polar residues" evidence="5">
    <location>
        <begin position="237"/>
        <end position="246"/>
    </location>
</feature>
<keyword evidence="6" id="KW-0378">Hydrolase</keyword>
<dbReference type="GO" id="GO:0046872">
    <property type="term" value="F:metal ion binding"/>
    <property type="evidence" value="ECO:0007669"/>
    <property type="project" value="UniProtKB-KW"/>
</dbReference>
<name>A0A7W7VSM7_KITKI</name>
<organism evidence="6 7">
    <name type="scientific">Kitasatospora kifunensis</name>
    <name type="common">Streptomyces kifunensis</name>
    <dbReference type="NCBI Taxonomy" id="58351"/>
    <lineage>
        <taxon>Bacteria</taxon>
        <taxon>Bacillati</taxon>
        <taxon>Actinomycetota</taxon>
        <taxon>Actinomycetes</taxon>
        <taxon>Kitasatosporales</taxon>
        <taxon>Streptomycetaceae</taxon>
        <taxon>Kitasatospora</taxon>
    </lineage>
</organism>
<dbReference type="Gene3D" id="3.40.50.1000">
    <property type="entry name" value="HAD superfamily/HAD-like"/>
    <property type="match status" value="1"/>
</dbReference>
<dbReference type="PANTHER" id="PTHR46193:SF10">
    <property type="entry name" value="6-PHOSPHOGLUCONATE PHOSPHATASE"/>
    <property type="match status" value="1"/>
</dbReference>
<dbReference type="GO" id="GO:0016787">
    <property type="term" value="F:hydrolase activity"/>
    <property type="evidence" value="ECO:0007669"/>
    <property type="project" value="UniProtKB-KW"/>
</dbReference>
<dbReference type="PANTHER" id="PTHR46193">
    <property type="entry name" value="6-PHOSPHOGLUCONATE PHOSPHATASE"/>
    <property type="match status" value="1"/>
</dbReference>
<reference evidence="6 7" key="1">
    <citation type="submission" date="2020-08" db="EMBL/GenBank/DDBJ databases">
        <title>Sequencing the genomes of 1000 actinobacteria strains.</title>
        <authorList>
            <person name="Klenk H.-P."/>
        </authorList>
    </citation>
    <scope>NUCLEOTIDE SEQUENCE [LARGE SCALE GENOMIC DNA]</scope>
    <source>
        <strain evidence="6 7">DSM 41654</strain>
    </source>
</reference>
<dbReference type="InterPro" id="IPR036412">
    <property type="entry name" value="HAD-like_sf"/>
</dbReference>
<gene>
    <name evidence="6" type="ORF">FHR34_000339</name>
</gene>
<evidence type="ECO:0000256" key="2">
    <source>
        <dbReference type="ARBA" id="ARBA00006171"/>
    </source>
</evidence>
<keyword evidence="4" id="KW-0460">Magnesium</keyword>
<keyword evidence="7" id="KW-1185">Reference proteome</keyword>
<dbReference type="NCBIfam" id="TIGR01509">
    <property type="entry name" value="HAD-SF-IA-v3"/>
    <property type="match status" value="1"/>
</dbReference>
<dbReference type="CDD" id="cd07526">
    <property type="entry name" value="HAD_BPGM_like"/>
    <property type="match status" value="1"/>
</dbReference>
<dbReference type="InterPro" id="IPR051600">
    <property type="entry name" value="Beta-PGM-like"/>
</dbReference>
<evidence type="ECO:0000313" key="7">
    <source>
        <dbReference type="Proteomes" id="UP000540506"/>
    </source>
</evidence>
<protein>
    <submittedName>
        <fullName evidence="6">HAD superfamily hydrolase (TIGR01509 family)</fullName>
    </submittedName>
</protein>
<comment type="caution">
    <text evidence="6">The sequence shown here is derived from an EMBL/GenBank/DDBJ whole genome shotgun (WGS) entry which is preliminary data.</text>
</comment>
<dbReference type="RefSeq" id="WP_184933696.1">
    <property type="nucleotide sequence ID" value="NZ_JACHJV010000001.1"/>
</dbReference>
<dbReference type="SUPFAM" id="SSF56784">
    <property type="entry name" value="HAD-like"/>
    <property type="match status" value="1"/>
</dbReference>
<dbReference type="InterPro" id="IPR023214">
    <property type="entry name" value="HAD_sf"/>
</dbReference>
<feature type="region of interest" description="Disordered" evidence="5">
    <location>
        <begin position="211"/>
        <end position="246"/>
    </location>
</feature>
<evidence type="ECO:0000256" key="4">
    <source>
        <dbReference type="ARBA" id="ARBA00022842"/>
    </source>
</evidence>
<evidence type="ECO:0000256" key="5">
    <source>
        <dbReference type="SAM" id="MobiDB-lite"/>
    </source>
</evidence>
<dbReference type="InterPro" id="IPR006439">
    <property type="entry name" value="HAD-SF_hydro_IA"/>
</dbReference>
<dbReference type="SFLD" id="SFLDS00003">
    <property type="entry name" value="Haloacid_Dehalogenase"/>
    <property type="match status" value="1"/>
</dbReference>
<dbReference type="Gene3D" id="1.10.150.240">
    <property type="entry name" value="Putative phosphatase, domain 2"/>
    <property type="match status" value="1"/>
</dbReference>